<feature type="domain" description="NAC" evidence="7">
    <location>
        <begin position="8"/>
        <end position="158"/>
    </location>
</feature>
<dbReference type="InterPro" id="IPR003441">
    <property type="entry name" value="NAC-dom"/>
</dbReference>
<dbReference type="SUPFAM" id="SSF101941">
    <property type="entry name" value="NAC domain"/>
    <property type="match status" value="1"/>
</dbReference>
<gene>
    <name evidence="8" type="ORF">SAY86_023371</name>
</gene>
<dbReference type="GO" id="GO:0003677">
    <property type="term" value="F:DNA binding"/>
    <property type="evidence" value="ECO:0007669"/>
    <property type="project" value="UniProtKB-KW"/>
</dbReference>
<dbReference type="Pfam" id="PF02365">
    <property type="entry name" value="NAM"/>
    <property type="match status" value="1"/>
</dbReference>
<evidence type="ECO:0000256" key="5">
    <source>
        <dbReference type="ARBA" id="ARBA00023242"/>
    </source>
</evidence>
<keyword evidence="4" id="KW-0804">Transcription</keyword>
<protein>
    <recommendedName>
        <fullName evidence="7">NAC domain-containing protein</fullName>
    </recommendedName>
</protein>
<evidence type="ECO:0000256" key="4">
    <source>
        <dbReference type="ARBA" id="ARBA00023163"/>
    </source>
</evidence>
<name>A0AAN7MAA3_TRANT</name>
<proteinExistence type="predicted"/>
<dbReference type="InterPro" id="IPR036093">
    <property type="entry name" value="NAC_dom_sf"/>
</dbReference>
<keyword evidence="9" id="KW-1185">Reference proteome</keyword>
<accession>A0AAN7MAA3</accession>
<dbReference type="Gene3D" id="2.170.150.80">
    <property type="entry name" value="NAC domain"/>
    <property type="match status" value="1"/>
</dbReference>
<dbReference type="EMBL" id="JAXQNO010000008">
    <property type="protein sequence ID" value="KAK4792936.1"/>
    <property type="molecule type" value="Genomic_DNA"/>
</dbReference>
<dbReference type="AlphaFoldDB" id="A0AAN7MAA3"/>
<dbReference type="Proteomes" id="UP001346149">
    <property type="component" value="Unassembled WGS sequence"/>
</dbReference>
<dbReference type="PANTHER" id="PTHR31744">
    <property type="entry name" value="PROTEIN CUP-SHAPED COTYLEDON 2-RELATED"/>
    <property type="match status" value="1"/>
</dbReference>
<evidence type="ECO:0000256" key="1">
    <source>
        <dbReference type="ARBA" id="ARBA00004123"/>
    </source>
</evidence>
<organism evidence="8 9">
    <name type="scientific">Trapa natans</name>
    <name type="common">Water chestnut</name>
    <dbReference type="NCBI Taxonomy" id="22666"/>
    <lineage>
        <taxon>Eukaryota</taxon>
        <taxon>Viridiplantae</taxon>
        <taxon>Streptophyta</taxon>
        <taxon>Embryophyta</taxon>
        <taxon>Tracheophyta</taxon>
        <taxon>Spermatophyta</taxon>
        <taxon>Magnoliopsida</taxon>
        <taxon>eudicotyledons</taxon>
        <taxon>Gunneridae</taxon>
        <taxon>Pentapetalae</taxon>
        <taxon>rosids</taxon>
        <taxon>malvids</taxon>
        <taxon>Myrtales</taxon>
        <taxon>Lythraceae</taxon>
        <taxon>Trapa</taxon>
    </lineage>
</organism>
<evidence type="ECO:0000259" key="7">
    <source>
        <dbReference type="PROSITE" id="PS51005"/>
    </source>
</evidence>
<dbReference type="PANTHER" id="PTHR31744:SF210">
    <property type="entry name" value="NAC DOMAIN-CONTAINING PROTEIN 86-LIKE"/>
    <property type="match status" value="1"/>
</dbReference>
<feature type="region of interest" description="Disordered" evidence="6">
    <location>
        <begin position="390"/>
        <end position="411"/>
    </location>
</feature>
<dbReference type="PROSITE" id="PS51005">
    <property type="entry name" value="NAC"/>
    <property type="match status" value="1"/>
</dbReference>
<sequence length="555" mass="62092">MGRSGASLAPGFRFHPTDEELVWYYLKRKVSGKPLRYDPISEVDVYKCEPWDLPDKSRLRTRDLEWYFFSVLDKKYGNGSKTNRATENGYWKTTGKDRPIHHGTRVVGMKKTLVYHSGRAPRGQRSNWVMHEYKIIDDELEKAGIAQDAFVLCRIFQKSGPGPKNGEQYGAPFIDEEWEDDAVALFPEQQALVNEVVSEEDANLKTEVDQTVTVAIISGRDALPMNCHGSTSNDNQPLEEINGHCQTVPDDTGKSQSEEQQFGENKLFSLPVEYEIDAKHVKREFSMQPTDDINIGDNERGLDSTFMDVSDNSLPGDTLCLYDSYSVECPDDFNVEDYLNFSDTDVDNLIPHDSSELMMTIDNPISGEPFQSPEDVCGEIECMPETDMLPSVSQENSEASSSNKNPVEEHHKPDFQHNFIKKASQRWGSFPAPPAFSSEYPIKEGALQLNSAAHASSSVHVTAGMIRIRSLTLRSSSVEWSIGKNGELNIVLSFGISQDDVTLFSAPGNTPGLLSNKRPPILSWFRFFLVVLWILALSATPKTGASIYSKVTGFI</sequence>
<keyword evidence="3" id="KW-0238">DNA-binding</keyword>
<evidence type="ECO:0000313" key="9">
    <source>
        <dbReference type="Proteomes" id="UP001346149"/>
    </source>
</evidence>
<comment type="caution">
    <text evidence="8">The sequence shown here is derived from an EMBL/GenBank/DDBJ whole genome shotgun (WGS) entry which is preliminary data.</text>
</comment>
<keyword evidence="5" id="KW-0539">Nucleus</keyword>
<evidence type="ECO:0000256" key="3">
    <source>
        <dbReference type="ARBA" id="ARBA00023125"/>
    </source>
</evidence>
<feature type="compositionally biased region" description="Low complexity" evidence="6">
    <location>
        <begin position="391"/>
        <end position="403"/>
    </location>
</feature>
<keyword evidence="2" id="KW-0805">Transcription regulation</keyword>
<dbReference type="GO" id="GO:0006355">
    <property type="term" value="P:regulation of DNA-templated transcription"/>
    <property type="evidence" value="ECO:0007669"/>
    <property type="project" value="InterPro"/>
</dbReference>
<evidence type="ECO:0000256" key="2">
    <source>
        <dbReference type="ARBA" id="ARBA00023015"/>
    </source>
</evidence>
<reference evidence="8 9" key="1">
    <citation type="journal article" date="2023" name="Hortic Res">
        <title>Pangenome of water caltrop reveals structural variations and asymmetric subgenome divergence after allopolyploidization.</title>
        <authorList>
            <person name="Zhang X."/>
            <person name="Chen Y."/>
            <person name="Wang L."/>
            <person name="Yuan Y."/>
            <person name="Fang M."/>
            <person name="Shi L."/>
            <person name="Lu R."/>
            <person name="Comes H.P."/>
            <person name="Ma Y."/>
            <person name="Chen Y."/>
            <person name="Huang G."/>
            <person name="Zhou Y."/>
            <person name="Zheng Z."/>
            <person name="Qiu Y."/>
        </authorList>
    </citation>
    <scope>NUCLEOTIDE SEQUENCE [LARGE SCALE GENOMIC DNA]</scope>
    <source>
        <strain evidence="8">F231</strain>
    </source>
</reference>
<dbReference type="GO" id="GO:0005634">
    <property type="term" value="C:nucleus"/>
    <property type="evidence" value="ECO:0007669"/>
    <property type="project" value="UniProtKB-SubCell"/>
</dbReference>
<evidence type="ECO:0000256" key="6">
    <source>
        <dbReference type="SAM" id="MobiDB-lite"/>
    </source>
</evidence>
<evidence type="ECO:0000313" key="8">
    <source>
        <dbReference type="EMBL" id="KAK4792936.1"/>
    </source>
</evidence>
<comment type="subcellular location">
    <subcellularLocation>
        <location evidence="1">Nucleus</location>
    </subcellularLocation>
</comment>
<dbReference type="FunFam" id="2.170.150.80:FF:000002">
    <property type="entry name" value="Nac domain-containing protein 86"/>
    <property type="match status" value="1"/>
</dbReference>